<comment type="caution">
    <text evidence="2">The sequence shown here is derived from an EMBL/GenBank/DDBJ whole genome shotgun (WGS) entry which is preliminary data.</text>
</comment>
<keyword evidence="1" id="KW-0812">Transmembrane</keyword>
<evidence type="ECO:0000313" key="3">
    <source>
        <dbReference type="Proteomes" id="UP000632138"/>
    </source>
</evidence>
<evidence type="ECO:0000313" key="2">
    <source>
        <dbReference type="EMBL" id="MBM2620962.1"/>
    </source>
</evidence>
<dbReference type="EMBL" id="JAENHP010000017">
    <property type="protein sequence ID" value="MBM2620962.1"/>
    <property type="molecule type" value="Genomic_DNA"/>
</dbReference>
<protein>
    <recommendedName>
        <fullName evidence="4">Tripartite tricarboxylate transporter TctB family protein</fullName>
    </recommendedName>
</protein>
<proteinExistence type="predicted"/>
<feature type="transmembrane region" description="Helical" evidence="1">
    <location>
        <begin position="56"/>
        <end position="74"/>
    </location>
</feature>
<evidence type="ECO:0000256" key="1">
    <source>
        <dbReference type="SAM" id="Phobius"/>
    </source>
</evidence>
<keyword evidence="1" id="KW-0472">Membrane</keyword>
<gene>
    <name evidence="2" type="ORF">JIG36_36230</name>
</gene>
<dbReference type="RefSeq" id="WP_203380949.1">
    <property type="nucleotide sequence ID" value="NZ_JAENHP010000017.1"/>
</dbReference>
<feature type="transmembrane region" description="Helical" evidence="1">
    <location>
        <begin position="86"/>
        <end position="110"/>
    </location>
</feature>
<keyword evidence="1" id="KW-1133">Transmembrane helix</keyword>
<organism evidence="2 3">
    <name type="scientific">Paractinoplanes ovalisporus</name>
    <dbReference type="NCBI Taxonomy" id="2810368"/>
    <lineage>
        <taxon>Bacteria</taxon>
        <taxon>Bacillati</taxon>
        <taxon>Actinomycetota</taxon>
        <taxon>Actinomycetes</taxon>
        <taxon>Micromonosporales</taxon>
        <taxon>Micromonosporaceae</taxon>
        <taxon>Paractinoplanes</taxon>
    </lineage>
</organism>
<feature type="transmembrane region" description="Helical" evidence="1">
    <location>
        <begin position="12"/>
        <end position="36"/>
    </location>
</feature>
<dbReference type="Proteomes" id="UP000632138">
    <property type="component" value="Unassembled WGS sequence"/>
</dbReference>
<sequence length="162" mass="16669">MSAPTASARRIPLPTAPVLISTVYGICVIGLIAFFVGEIVFTDHDPWATDGPVDSIRNILIVGTGALVLAVLLGQRLVQTPERARVGAILFGALSVVSIVFFWSGAPGIFGACSAWLAGLTRCSRPLGGAARVVGLVGLFMAVLNVLLTVGGVLWAVAGLDS</sequence>
<feature type="transmembrane region" description="Helical" evidence="1">
    <location>
        <begin position="130"/>
        <end position="157"/>
    </location>
</feature>
<accession>A0ABS2AM96</accession>
<reference evidence="2 3" key="1">
    <citation type="submission" date="2021-01" db="EMBL/GenBank/DDBJ databases">
        <title>Actinoplanes sp. nov. LDG1-06 isolated from lichen.</title>
        <authorList>
            <person name="Saeng-In P."/>
            <person name="Phongsopitanun W."/>
            <person name="Kanchanasin P."/>
            <person name="Yuki M."/>
            <person name="Kudo T."/>
            <person name="Ohkuma M."/>
            <person name="Tanasupawat S."/>
        </authorList>
    </citation>
    <scope>NUCLEOTIDE SEQUENCE [LARGE SCALE GENOMIC DNA]</scope>
    <source>
        <strain evidence="2 3">LDG1-06</strain>
    </source>
</reference>
<keyword evidence="3" id="KW-1185">Reference proteome</keyword>
<evidence type="ECO:0008006" key="4">
    <source>
        <dbReference type="Google" id="ProtNLM"/>
    </source>
</evidence>
<name>A0ABS2AM96_9ACTN</name>